<dbReference type="SUPFAM" id="SSF75217">
    <property type="entry name" value="alpha/beta knot"/>
    <property type="match status" value="1"/>
</dbReference>
<evidence type="ECO:0000256" key="14">
    <source>
        <dbReference type="ARBA" id="ARBA00047783"/>
    </source>
</evidence>
<dbReference type="NCBIfam" id="TIGR00088">
    <property type="entry name" value="trmD"/>
    <property type="match status" value="1"/>
</dbReference>
<dbReference type="Proteomes" id="UP000886861">
    <property type="component" value="Unassembled WGS sequence"/>
</dbReference>
<comment type="subunit">
    <text evidence="4 15 17">Homodimer.</text>
</comment>
<evidence type="ECO:0000256" key="2">
    <source>
        <dbReference type="ARBA" id="ARBA00004496"/>
    </source>
</evidence>
<dbReference type="FunFam" id="3.40.1280.10:FF:000001">
    <property type="entry name" value="tRNA (guanine-N(1)-)-methyltransferase"/>
    <property type="match status" value="1"/>
</dbReference>
<comment type="similarity">
    <text evidence="3 15 17">Belongs to the RNA methyltransferase TrmD family.</text>
</comment>
<dbReference type="NCBIfam" id="NF000648">
    <property type="entry name" value="PRK00026.1"/>
    <property type="match status" value="1"/>
</dbReference>
<gene>
    <name evidence="15 19" type="primary">trmD</name>
    <name evidence="19" type="ORF">IAA62_02210</name>
</gene>
<dbReference type="GO" id="GO:0002939">
    <property type="term" value="P:tRNA N1-guanine methylation"/>
    <property type="evidence" value="ECO:0007669"/>
    <property type="project" value="TreeGrafter"/>
</dbReference>
<evidence type="ECO:0000256" key="11">
    <source>
        <dbReference type="ARBA" id="ARBA00022694"/>
    </source>
</evidence>
<evidence type="ECO:0000256" key="9">
    <source>
        <dbReference type="ARBA" id="ARBA00022679"/>
    </source>
</evidence>
<feature type="binding site" evidence="15 16">
    <location>
        <position position="109"/>
    </location>
    <ligand>
        <name>S-adenosyl-L-methionine</name>
        <dbReference type="ChEBI" id="CHEBI:59789"/>
    </ligand>
</feature>
<dbReference type="InterPro" id="IPR023148">
    <property type="entry name" value="tRNA_m1G_MeTrfase_C_sf"/>
</dbReference>
<comment type="caution">
    <text evidence="19">The sequence shown here is derived from an EMBL/GenBank/DDBJ whole genome shotgun (WGS) entry which is preliminary data.</text>
</comment>
<evidence type="ECO:0000256" key="3">
    <source>
        <dbReference type="ARBA" id="ARBA00007630"/>
    </source>
</evidence>
<comment type="function">
    <text evidence="1 15 17">Specifically methylates guanosine-37 in various tRNAs.</text>
</comment>
<evidence type="ECO:0000256" key="17">
    <source>
        <dbReference type="RuleBase" id="RU003464"/>
    </source>
</evidence>
<evidence type="ECO:0000256" key="15">
    <source>
        <dbReference type="HAMAP-Rule" id="MF_00605"/>
    </source>
</evidence>
<organism evidence="19 20">
    <name type="scientific">Candidatus Caccopulliclostridium gallistercoris</name>
    <dbReference type="NCBI Taxonomy" id="2840719"/>
    <lineage>
        <taxon>Bacteria</taxon>
        <taxon>Bacillati</taxon>
        <taxon>Bacillota</taxon>
        <taxon>Clostridia</taxon>
        <taxon>Candidatus Caccopulliclostridium</taxon>
    </lineage>
</organism>
<protein>
    <recommendedName>
        <fullName evidence="6 15">tRNA (guanine-N(1)-)-methyltransferase</fullName>
        <ecNumber evidence="5 15">2.1.1.228</ecNumber>
    </recommendedName>
    <alternativeName>
        <fullName evidence="12 15">M1G-methyltransferase</fullName>
    </alternativeName>
    <alternativeName>
        <fullName evidence="13 15">tRNA [GM37] methyltransferase</fullName>
    </alternativeName>
</protein>
<evidence type="ECO:0000259" key="18">
    <source>
        <dbReference type="Pfam" id="PF01746"/>
    </source>
</evidence>
<dbReference type="Gene3D" id="1.10.1270.20">
    <property type="entry name" value="tRNA(m1g37)methyltransferase, domain 2"/>
    <property type="match status" value="1"/>
</dbReference>
<name>A0A9D1NF71_9FIRM</name>
<evidence type="ECO:0000256" key="4">
    <source>
        <dbReference type="ARBA" id="ARBA00011738"/>
    </source>
</evidence>
<dbReference type="Pfam" id="PF01746">
    <property type="entry name" value="tRNA_m1G_MT"/>
    <property type="match status" value="1"/>
</dbReference>
<sequence>MRIDVLTLFPEMFGAFNESIIGRARESGLLEINVINIRDFSKDKHKKCDDAPFGGGAGMVMTPQPLFDAIESVKTKDSLVILTSPRGQTFNQEMCKELSNFKHLIFVCGHYEGVDERIIELCIDREISIGDFVLTGGEIPAMAMVDAISRYVDGVLGNNQSLEEESFSSGLLEYPQYTRPAEFKGLKVPEVLLSGNHAEIAKFRKAQAEKITKARRPDIIGET</sequence>
<evidence type="ECO:0000256" key="5">
    <source>
        <dbReference type="ARBA" id="ARBA00012807"/>
    </source>
</evidence>
<evidence type="ECO:0000256" key="7">
    <source>
        <dbReference type="ARBA" id="ARBA00022490"/>
    </source>
</evidence>
<dbReference type="InterPro" id="IPR029028">
    <property type="entry name" value="Alpha/beta_knot_MTases"/>
</dbReference>
<dbReference type="InterPro" id="IPR029026">
    <property type="entry name" value="tRNA_m1G_MTases_N"/>
</dbReference>
<evidence type="ECO:0000256" key="8">
    <source>
        <dbReference type="ARBA" id="ARBA00022603"/>
    </source>
</evidence>
<dbReference type="HAMAP" id="MF_00605">
    <property type="entry name" value="TrmD"/>
    <property type="match status" value="1"/>
</dbReference>
<reference evidence="19" key="1">
    <citation type="submission" date="2020-10" db="EMBL/GenBank/DDBJ databases">
        <authorList>
            <person name="Gilroy R."/>
        </authorList>
    </citation>
    <scope>NUCLEOTIDE SEQUENCE</scope>
    <source>
        <strain evidence="19">CHK186-9395</strain>
    </source>
</reference>
<evidence type="ECO:0000313" key="19">
    <source>
        <dbReference type="EMBL" id="HIV01353.1"/>
    </source>
</evidence>
<evidence type="ECO:0000256" key="6">
    <source>
        <dbReference type="ARBA" id="ARBA00014679"/>
    </source>
</evidence>
<dbReference type="InterPro" id="IPR002649">
    <property type="entry name" value="tRNA_m1G_MeTrfase_TrmD"/>
</dbReference>
<feature type="binding site" evidence="15 16">
    <location>
        <begin position="129"/>
        <end position="134"/>
    </location>
    <ligand>
        <name>S-adenosyl-L-methionine</name>
        <dbReference type="ChEBI" id="CHEBI:59789"/>
    </ligand>
</feature>
<reference evidence="19" key="2">
    <citation type="journal article" date="2021" name="PeerJ">
        <title>Extensive microbial diversity within the chicken gut microbiome revealed by metagenomics and culture.</title>
        <authorList>
            <person name="Gilroy R."/>
            <person name="Ravi A."/>
            <person name="Getino M."/>
            <person name="Pursley I."/>
            <person name="Horton D.L."/>
            <person name="Alikhan N.F."/>
            <person name="Baker D."/>
            <person name="Gharbi K."/>
            <person name="Hall N."/>
            <person name="Watson M."/>
            <person name="Adriaenssens E.M."/>
            <person name="Foster-Nyarko E."/>
            <person name="Jarju S."/>
            <person name="Secka A."/>
            <person name="Antonio M."/>
            <person name="Oren A."/>
            <person name="Chaudhuri R.R."/>
            <person name="La Ragione R."/>
            <person name="Hildebrand F."/>
            <person name="Pallen M.J."/>
        </authorList>
    </citation>
    <scope>NUCLEOTIDE SEQUENCE</scope>
    <source>
        <strain evidence="19">CHK186-9395</strain>
    </source>
</reference>
<comment type="subcellular location">
    <subcellularLocation>
        <location evidence="2 15 17">Cytoplasm</location>
    </subcellularLocation>
</comment>
<dbReference type="EC" id="2.1.1.228" evidence="5 15"/>
<comment type="catalytic activity">
    <reaction evidence="14 15 17">
        <text>guanosine(37) in tRNA + S-adenosyl-L-methionine = N(1)-methylguanosine(37) in tRNA + S-adenosyl-L-homocysteine + H(+)</text>
        <dbReference type="Rhea" id="RHEA:36899"/>
        <dbReference type="Rhea" id="RHEA-COMP:10145"/>
        <dbReference type="Rhea" id="RHEA-COMP:10147"/>
        <dbReference type="ChEBI" id="CHEBI:15378"/>
        <dbReference type="ChEBI" id="CHEBI:57856"/>
        <dbReference type="ChEBI" id="CHEBI:59789"/>
        <dbReference type="ChEBI" id="CHEBI:73542"/>
        <dbReference type="ChEBI" id="CHEBI:74269"/>
        <dbReference type="EC" id="2.1.1.228"/>
    </reaction>
</comment>
<evidence type="ECO:0000256" key="16">
    <source>
        <dbReference type="PIRSR" id="PIRSR000386-1"/>
    </source>
</evidence>
<evidence type="ECO:0000313" key="20">
    <source>
        <dbReference type="Proteomes" id="UP000886861"/>
    </source>
</evidence>
<accession>A0A9D1NF71</accession>
<dbReference type="InterPro" id="IPR016009">
    <property type="entry name" value="tRNA_MeTrfase_TRMD/TRM10"/>
</dbReference>
<keyword evidence="7 15" id="KW-0963">Cytoplasm</keyword>
<dbReference type="PANTHER" id="PTHR46417">
    <property type="entry name" value="TRNA (GUANINE-N(1)-)-METHYLTRANSFERASE"/>
    <property type="match status" value="1"/>
</dbReference>
<dbReference type="CDD" id="cd18080">
    <property type="entry name" value="TrmD-like"/>
    <property type="match status" value="1"/>
</dbReference>
<dbReference type="Gene3D" id="3.40.1280.10">
    <property type="match status" value="1"/>
</dbReference>
<evidence type="ECO:0000256" key="12">
    <source>
        <dbReference type="ARBA" id="ARBA00029736"/>
    </source>
</evidence>
<feature type="domain" description="tRNA methyltransferase TRMD/TRM10-type" evidence="18">
    <location>
        <begin position="1"/>
        <end position="220"/>
    </location>
</feature>
<keyword evidence="9 15" id="KW-0808">Transferase</keyword>
<dbReference type="PANTHER" id="PTHR46417:SF1">
    <property type="entry name" value="TRNA (GUANINE-N(1)-)-METHYLTRANSFERASE"/>
    <property type="match status" value="1"/>
</dbReference>
<dbReference type="EMBL" id="DVOJ01000007">
    <property type="protein sequence ID" value="HIV01353.1"/>
    <property type="molecule type" value="Genomic_DNA"/>
</dbReference>
<dbReference type="AlphaFoldDB" id="A0A9D1NF71"/>
<dbReference type="GO" id="GO:0052906">
    <property type="term" value="F:tRNA (guanine(37)-N1)-methyltransferase activity"/>
    <property type="evidence" value="ECO:0007669"/>
    <property type="project" value="UniProtKB-UniRule"/>
</dbReference>
<keyword evidence="11 15" id="KW-0819">tRNA processing</keyword>
<keyword evidence="8 15" id="KW-0489">Methyltransferase</keyword>
<dbReference type="PIRSF" id="PIRSF000386">
    <property type="entry name" value="tRNA_mtase"/>
    <property type="match status" value="1"/>
</dbReference>
<proteinExistence type="inferred from homology"/>
<dbReference type="GO" id="GO:0005829">
    <property type="term" value="C:cytosol"/>
    <property type="evidence" value="ECO:0007669"/>
    <property type="project" value="TreeGrafter"/>
</dbReference>
<keyword evidence="10 15" id="KW-0949">S-adenosyl-L-methionine</keyword>
<evidence type="ECO:0000256" key="13">
    <source>
        <dbReference type="ARBA" id="ARBA00033392"/>
    </source>
</evidence>
<evidence type="ECO:0000256" key="1">
    <source>
        <dbReference type="ARBA" id="ARBA00002634"/>
    </source>
</evidence>
<evidence type="ECO:0000256" key="10">
    <source>
        <dbReference type="ARBA" id="ARBA00022691"/>
    </source>
</evidence>